<reference evidence="3" key="1">
    <citation type="journal article" date="2020" name="Stud. Mycol.">
        <title>101 Dothideomycetes genomes: a test case for predicting lifestyles and emergence of pathogens.</title>
        <authorList>
            <person name="Haridas S."/>
            <person name="Albert R."/>
            <person name="Binder M."/>
            <person name="Bloem J."/>
            <person name="Labutti K."/>
            <person name="Salamov A."/>
            <person name="Andreopoulos B."/>
            <person name="Baker S."/>
            <person name="Barry K."/>
            <person name="Bills G."/>
            <person name="Bluhm B."/>
            <person name="Cannon C."/>
            <person name="Castanera R."/>
            <person name="Culley D."/>
            <person name="Daum C."/>
            <person name="Ezra D."/>
            <person name="Gonzalez J."/>
            <person name="Henrissat B."/>
            <person name="Kuo A."/>
            <person name="Liang C."/>
            <person name="Lipzen A."/>
            <person name="Lutzoni F."/>
            <person name="Magnuson J."/>
            <person name="Mondo S."/>
            <person name="Nolan M."/>
            <person name="Ohm R."/>
            <person name="Pangilinan J."/>
            <person name="Park H.-J."/>
            <person name="Ramirez L."/>
            <person name="Alfaro M."/>
            <person name="Sun H."/>
            <person name="Tritt A."/>
            <person name="Yoshinaga Y."/>
            <person name="Zwiers L.-H."/>
            <person name="Turgeon B."/>
            <person name="Goodwin S."/>
            <person name="Spatafora J."/>
            <person name="Crous P."/>
            <person name="Grigoriev I."/>
        </authorList>
    </citation>
    <scope>NUCLEOTIDE SEQUENCE</scope>
    <source>
        <strain evidence="3">CBS 675.92</strain>
    </source>
</reference>
<organism evidence="3 4">
    <name type="scientific">Byssothecium circinans</name>
    <dbReference type="NCBI Taxonomy" id="147558"/>
    <lineage>
        <taxon>Eukaryota</taxon>
        <taxon>Fungi</taxon>
        <taxon>Dikarya</taxon>
        <taxon>Ascomycota</taxon>
        <taxon>Pezizomycotina</taxon>
        <taxon>Dothideomycetes</taxon>
        <taxon>Pleosporomycetidae</taxon>
        <taxon>Pleosporales</taxon>
        <taxon>Massarineae</taxon>
        <taxon>Massarinaceae</taxon>
        <taxon>Byssothecium</taxon>
    </lineage>
</organism>
<dbReference type="InterPro" id="IPR010730">
    <property type="entry name" value="HET"/>
</dbReference>
<dbReference type="PANTHER" id="PTHR33112:SF8">
    <property type="entry name" value="HETEROKARYON INCOMPATIBILITY DOMAIN-CONTAINING PROTEIN"/>
    <property type="match status" value="1"/>
</dbReference>
<gene>
    <name evidence="3" type="ORF">CC80DRAFT_523904</name>
</gene>
<keyword evidence="4" id="KW-1185">Reference proteome</keyword>
<sequence length="778" mass="88129">MDALPTTERDKSVLPDRGHEELLPLTEKIARTNRKFYRHSIALDSQEVEDWHARYKAAGLWVLQLEHPVIKEIQSDKLDDNALENCIAELSKDITIKNRFCTDCQHLFDNWPDRDDPQVEGSTKGANRSEHGIMWMHAIERKHHTLVMEAAARRGCRFCGFIIQMMRDGELLEIFRRVEARLEVVDDKAWSALSASGWNNYAQPLGLSLPGKVHAVGLATKNAFPTVCLDKRVDTFDQQRDVLDIAKSWLDNCSQNHNECKPGTQGPLPTRLISIAADTPRLVLTEGWQTKPRYSTLSHCWGTEPFLTLTRENYKSFLTVIPIDDAPKSFTDAISITRSLGLEYLWIDSWCIIQKGEEDWRSEAASMSAVYGGSFVNIAAASATNAYQGCFLKPDHLVDGLRATITMGGSNYVQEFSNPSVYDLSIRYSYLATRAWTLQEKILPSRTIHFGNRGAFWECKELTANEFLPLGSISLSSYTGEPLICRRQKQDWMVWWLNLVQLYSTANLTCSKDKLPALSGVARRIHEEGGGEYIAGLWQEQEIKAQLCWEVEDPRRKVEAYRAPSWSWASILLNDIYATVLDTKITLKSEDPFGEVSNGLLRVRCSGLLSAWRFQTGQRKSVAGRDDAENTDNNNLNTMGEEKDLEIELSDIDAHDHKKSDHESSEEEGSMVYLLPVLGGITTNVGYIEGKLINPKEVRGILLKRTELDTNKLERIESFRFAEAGGDDRSPVDFKKINLYDPFLQIFAKRGKSVAQSVAEEEIEMEETPDLRYVISIV</sequence>
<evidence type="ECO:0000256" key="1">
    <source>
        <dbReference type="SAM" id="MobiDB-lite"/>
    </source>
</evidence>
<dbReference type="Proteomes" id="UP000800035">
    <property type="component" value="Unassembled WGS sequence"/>
</dbReference>
<protein>
    <submittedName>
        <fullName evidence="3">HET-domain-containing protein</fullName>
    </submittedName>
</protein>
<name>A0A6A5U3D1_9PLEO</name>
<evidence type="ECO:0000313" key="3">
    <source>
        <dbReference type="EMBL" id="KAF1959164.1"/>
    </source>
</evidence>
<dbReference type="AlphaFoldDB" id="A0A6A5U3D1"/>
<accession>A0A6A5U3D1</accession>
<dbReference type="Pfam" id="PF06985">
    <property type="entry name" value="HET"/>
    <property type="match status" value="1"/>
</dbReference>
<feature type="domain" description="Heterokaryon incompatibility" evidence="2">
    <location>
        <begin position="294"/>
        <end position="440"/>
    </location>
</feature>
<evidence type="ECO:0000259" key="2">
    <source>
        <dbReference type="Pfam" id="PF06985"/>
    </source>
</evidence>
<dbReference type="EMBL" id="ML976985">
    <property type="protein sequence ID" value="KAF1959164.1"/>
    <property type="molecule type" value="Genomic_DNA"/>
</dbReference>
<evidence type="ECO:0000313" key="4">
    <source>
        <dbReference type="Proteomes" id="UP000800035"/>
    </source>
</evidence>
<proteinExistence type="predicted"/>
<feature type="region of interest" description="Disordered" evidence="1">
    <location>
        <begin position="620"/>
        <end position="641"/>
    </location>
</feature>
<dbReference type="OrthoDB" id="3486565at2759"/>
<dbReference type="PANTHER" id="PTHR33112">
    <property type="entry name" value="DOMAIN PROTEIN, PUTATIVE-RELATED"/>
    <property type="match status" value="1"/>
</dbReference>